<gene>
    <name evidence="4" type="ORF">HPK16_15355</name>
</gene>
<feature type="domain" description="WxL" evidence="3">
    <location>
        <begin position="29"/>
        <end position="241"/>
    </location>
</feature>
<feature type="compositionally biased region" description="Low complexity" evidence="1">
    <location>
        <begin position="42"/>
        <end position="69"/>
    </location>
</feature>
<evidence type="ECO:0000313" key="5">
    <source>
        <dbReference type="Proteomes" id="UP000548787"/>
    </source>
</evidence>
<organism evidence="4 5">
    <name type="scientific">Listeria rustica</name>
    <dbReference type="NCBI Taxonomy" id="2713503"/>
    <lineage>
        <taxon>Bacteria</taxon>
        <taxon>Bacillati</taxon>
        <taxon>Bacillota</taxon>
        <taxon>Bacilli</taxon>
        <taxon>Bacillales</taxon>
        <taxon>Listeriaceae</taxon>
        <taxon>Listeria</taxon>
    </lineage>
</organism>
<dbReference type="EMBL" id="JABJVM010000024">
    <property type="protein sequence ID" value="MBA3927714.1"/>
    <property type="molecule type" value="Genomic_DNA"/>
</dbReference>
<proteinExistence type="predicted"/>
<comment type="caution">
    <text evidence="4">The sequence shown here is derived from an EMBL/GenBank/DDBJ whole genome shotgun (WGS) entry which is preliminary data.</text>
</comment>
<keyword evidence="2" id="KW-0732">Signal</keyword>
<feature type="signal peptide" evidence="2">
    <location>
        <begin position="1"/>
        <end position="27"/>
    </location>
</feature>
<evidence type="ECO:0000313" key="4">
    <source>
        <dbReference type="EMBL" id="MBA3927714.1"/>
    </source>
</evidence>
<protein>
    <submittedName>
        <fullName evidence="4">WxL domain-containing protein</fullName>
    </submittedName>
</protein>
<keyword evidence="5" id="KW-1185">Reference proteome</keyword>
<reference evidence="4 5" key="1">
    <citation type="submission" date="2020-05" db="EMBL/GenBank/DDBJ databases">
        <authorList>
            <person name="Carlin C.R."/>
        </authorList>
    </citation>
    <scope>NUCLEOTIDE SEQUENCE [LARGE SCALE GENOMIC DNA]</scope>
    <source>
        <strain evidence="4 5">FSL W9-0585</strain>
    </source>
</reference>
<reference evidence="4 5" key="2">
    <citation type="submission" date="2020-08" db="EMBL/GenBank/DDBJ databases">
        <title>Listeria ohnekaius sp. nov. and Listeria portnoyii sp. nov. isolated from non-agricultural and natural environments.</title>
        <authorList>
            <person name="Weller D."/>
            <person name="Belias A.M."/>
            <person name="Liao J."/>
            <person name="Guo S."/>
            <person name="Orsi R.H."/>
            <person name="Wiedmann M."/>
        </authorList>
    </citation>
    <scope>NUCLEOTIDE SEQUENCE [LARGE SCALE GENOMIC DNA]</scope>
    <source>
        <strain evidence="4 5">FSL W9-0585</strain>
    </source>
</reference>
<evidence type="ECO:0000256" key="1">
    <source>
        <dbReference type="SAM" id="MobiDB-lite"/>
    </source>
</evidence>
<feature type="region of interest" description="Disordered" evidence="1">
    <location>
        <begin position="42"/>
        <end position="71"/>
    </location>
</feature>
<evidence type="ECO:0000256" key="2">
    <source>
        <dbReference type="SAM" id="SignalP"/>
    </source>
</evidence>
<dbReference type="Pfam" id="PF13731">
    <property type="entry name" value="WxL"/>
    <property type="match status" value="1"/>
</dbReference>
<dbReference type="Proteomes" id="UP000548787">
    <property type="component" value="Unassembled WGS sequence"/>
</dbReference>
<dbReference type="RefSeq" id="WP_181677779.1">
    <property type="nucleotide sequence ID" value="NZ_JABJVM010000024.1"/>
</dbReference>
<sequence>MNKLGKVFLAGVFVVGGTFTYAAPTFAATVGSTTSTGDVTFTVDNGPTTPTDPTDPTTPVTPTDPTTPTSGPLRIDYVSNIHFGNQKISGSDVVYKAKFDAVTLPNSTVKYVPSYVQVTDNRGSNAGWKLQVSNTQFASGSNMLTGAELKLVDGTLNSSNTSAMPTSSGDVTLSGDSVNQDVVNAPISKGMGTWTHAFGTTLGADTTSENSSVTLSVPGTTAKSPTATYATTLTWTLSDTPD</sequence>
<dbReference type="InterPro" id="IPR027994">
    <property type="entry name" value="WxL_dom"/>
</dbReference>
<name>A0A7W1T947_9LIST</name>
<dbReference type="AlphaFoldDB" id="A0A7W1T947"/>
<evidence type="ECO:0000259" key="3">
    <source>
        <dbReference type="Pfam" id="PF13731"/>
    </source>
</evidence>
<feature type="chain" id="PRO_5030625580" evidence="2">
    <location>
        <begin position="28"/>
        <end position="242"/>
    </location>
</feature>
<accession>A0A7W1T947</accession>